<evidence type="ECO:0008006" key="3">
    <source>
        <dbReference type="Google" id="ProtNLM"/>
    </source>
</evidence>
<dbReference type="Proteomes" id="UP000482634">
    <property type="component" value="Unassembled WGS sequence"/>
</dbReference>
<gene>
    <name evidence="1" type="ORF">G3436_14795</name>
</gene>
<sequence>MSASRPRNRKPYNSLALALEPRMMFDAAAVTTAVQTAEHTDAQQAEPVNVAPTVSAQADKNAAHTVTAGDSNGVALFSNAKADSGDGNQGFDSLFVTVNSISSHEALIVDGTRITLNAGDGTTTGGYKYITTTSGGVSTLEIILSASANDAASLQTLIDGIRYTTLDNSVDSGSRTISLVQIRDEGGTDGGGKDSTTLAISAEVTLTNTLNRAPVLGNDGLVDLAQSLSANGLGTLTEMAYSSDGKLPTPAATRACWYMPSTLMARCCSSRTSPAWPAWAPSPTWP</sequence>
<dbReference type="RefSeq" id="WP_163946236.1">
    <property type="nucleotide sequence ID" value="NZ_JAAHBU010000194.1"/>
</dbReference>
<evidence type="ECO:0000313" key="2">
    <source>
        <dbReference type="Proteomes" id="UP000482634"/>
    </source>
</evidence>
<reference evidence="1 2" key="1">
    <citation type="submission" date="2020-02" db="EMBL/GenBank/DDBJ databases">
        <title>Broccoli isolated Pseudomonas sp.</title>
        <authorList>
            <person name="Fujikawa T."/>
            <person name="Sawada H."/>
        </authorList>
    </citation>
    <scope>NUCLEOTIDE SEQUENCE [LARGE SCALE GENOMIC DNA]</scope>
    <source>
        <strain evidence="1 2">MAFF212427</strain>
    </source>
</reference>
<organism evidence="1 2">
    <name type="scientific">Pseudomonas brassicae</name>
    <dbReference type="NCBI Taxonomy" id="2708063"/>
    <lineage>
        <taxon>Bacteria</taxon>
        <taxon>Pseudomonadati</taxon>
        <taxon>Pseudomonadota</taxon>
        <taxon>Gammaproteobacteria</taxon>
        <taxon>Pseudomonadales</taxon>
        <taxon>Pseudomonadaceae</taxon>
        <taxon>Pseudomonas</taxon>
    </lineage>
</organism>
<comment type="caution">
    <text evidence="1">The sequence shown here is derived from an EMBL/GenBank/DDBJ whole genome shotgun (WGS) entry which is preliminary data.</text>
</comment>
<accession>A0A6B3NS10</accession>
<evidence type="ECO:0000313" key="1">
    <source>
        <dbReference type="EMBL" id="NER64909.1"/>
    </source>
</evidence>
<keyword evidence="2" id="KW-1185">Reference proteome</keyword>
<dbReference type="AlphaFoldDB" id="A0A6B3NS10"/>
<proteinExistence type="predicted"/>
<dbReference type="EMBL" id="JAAHBU010000194">
    <property type="protein sequence ID" value="NER64909.1"/>
    <property type="molecule type" value="Genomic_DNA"/>
</dbReference>
<name>A0A6B3NS10_9PSED</name>
<protein>
    <recommendedName>
        <fullName evidence="3">RapA2 cadherin-like domain-containing protein</fullName>
    </recommendedName>
</protein>